<evidence type="ECO:0000256" key="5">
    <source>
        <dbReference type="ARBA" id="ARBA00012297"/>
    </source>
</evidence>
<dbReference type="InterPro" id="IPR017761">
    <property type="entry name" value="Laccase"/>
</dbReference>
<dbReference type="GeneID" id="105169197"/>
<keyword evidence="11 14" id="KW-0186">Copper</keyword>
<dbReference type="PANTHER" id="PTHR11709:SF262">
    <property type="entry name" value="LACCASE-14"/>
    <property type="match status" value="1"/>
</dbReference>
<dbReference type="InterPro" id="IPR002355">
    <property type="entry name" value="Cu_oxidase_Cu_BS"/>
</dbReference>
<feature type="chain" id="PRO_5027134933" description="Laccase" evidence="14">
    <location>
        <begin position="29"/>
        <end position="570"/>
    </location>
</feature>
<protein>
    <recommendedName>
        <fullName evidence="5 14">Laccase</fullName>
        <ecNumber evidence="5 14">1.10.3.2</ecNumber>
    </recommendedName>
    <alternativeName>
        <fullName evidence="14">Benzenediol:oxygen oxidoreductase</fullName>
    </alternativeName>
    <alternativeName>
        <fullName evidence="14">Diphenol oxidase</fullName>
    </alternativeName>
    <alternativeName>
        <fullName evidence="14">Urishiol oxidase</fullName>
    </alternativeName>
</protein>
<dbReference type="Pfam" id="PF07732">
    <property type="entry name" value="Cu-oxidase_3"/>
    <property type="match status" value="1"/>
</dbReference>
<comment type="catalytic activity">
    <reaction evidence="1 14">
        <text>4 hydroquinone + O2 = 4 benzosemiquinone + 2 H2O</text>
        <dbReference type="Rhea" id="RHEA:11276"/>
        <dbReference type="ChEBI" id="CHEBI:15377"/>
        <dbReference type="ChEBI" id="CHEBI:15379"/>
        <dbReference type="ChEBI" id="CHEBI:17594"/>
        <dbReference type="ChEBI" id="CHEBI:17977"/>
        <dbReference type="EC" id="1.10.3.2"/>
    </reaction>
</comment>
<keyword evidence="8 14" id="KW-0479">Metal-binding</keyword>
<evidence type="ECO:0000313" key="18">
    <source>
        <dbReference type="Proteomes" id="UP000504604"/>
    </source>
</evidence>
<dbReference type="CDD" id="cd13897">
    <property type="entry name" value="CuRO_3_LCC_plant"/>
    <property type="match status" value="1"/>
</dbReference>
<dbReference type="InterPro" id="IPR011707">
    <property type="entry name" value="Cu-oxidase-like_N"/>
</dbReference>
<accession>A0A6I9U1Y2</accession>
<keyword evidence="14" id="KW-0732">Signal</keyword>
<evidence type="ECO:0000256" key="12">
    <source>
        <dbReference type="ARBA" id="ARBA00023180"/>
    </source>
</evidence>
<dbReference type="InterPro" id="IPR001117">
    <property type="entry name" value="Cu-oxidase_2nd"/>
</dbReference>
<evidence type="ECO:0000256" key="4">
    <source>
        <dbReference type="ARBA" id="ARBA00010609"/>
    </source>
</evidence>
<keyword evidence="18" id="KW-1185">Reference proteome</keyword>
<dbReference type="GO" id="GO:0005507">
    <property type="term" value="F:copper ion binding"/>
    <property type="evidence" value="ECO:0007669"/>
    <property type="project" value="InterPro"/>
</dbReference>
<evidence type="ECO:0000256" key="14">
    <source>
        <dbReference type="RuleBase" id="RU361119"/>
    </source>
</evidence>
<keyword evidence="10 14" id="KW-0560">Oxidoreductase</keyword>
<keyword evidence="6 14" id="KW-0052">Apoplast</keyword>
<dbReference type="SUPFAM" id="SSF49503">
    <property type="entry name" value="Cupredoxins"/>
    <property type="match status" value="3"/>
</dbReference>
<dbReference type="GO" id="GO:0048046">
    <property type="term" value="C:apoplast"/>
    <property type="evidence" value="ECO:0007669"/>
    <property type="project" value="UniProtKB-SubCell"/>
</dbReference>
<dbReference type="InParanoid" id="A0A6I9U1Y2"/>
<dbReference type="AlphaFoldDB" id="A0A6I9U1Y2"/>
<evidence type="ECO:0000256" key="8">
    <source>
        <dbReference type="ARBA" id="ARBA00022723"/>
    </source>
</evidence>
<evidence type="ECO:0000313" key="19">
    <source>
        <dbReference type="RefSeq" id="XP_011087840.1"/>
    </source>
</evidence>
<dbReference type="PROSITE" id="PS00079">
    <property type="entry name" value="MULTICOPPER_OXIDASE1"/>
    <property type="match status" value="1"/>
</dbReference>
<keyword evidence="13 14" id="KW-0439">Lignin degradation</keyword>
<dbReference type="InterPro" id="IPR008972">
    <property type="entry name" value="Cupredoxin"/>
</dbReference>
<evidence type="ECO:0000259" key="15">
    <source>
        <dbReference type="Pfam" id="PF00394"/>
    </source>
</evidence>
<dbReference type="Gene3D" id="2.60.40.420">
    <property type="entry name" value="Cupredoxins - blue copper proteins"/>
    <property type="match status" value="3"/>
</dbReference>
<dbReference type="RefSeq" id="XP_011087840.1">
    <property type="nucleotide sequence ID" value="XM_011089538.2"/>
</dbReference>
<dbReference type="CDD" id="cd13875">
    <property type="entry name" value="CuRO_2_LCC_plant"/>
    <property type="match status" value="1"/>
</dbReference>
<reference evidence="19" key="1">
    <citation type="submission" date="2025-08" db="UniProtKB">
        <authorList>
            <consortium name="RefSeq"/>
        </authorList>
    </citation>
    <scope>IDENTIFICATION</scope>
</reference>
<dbReference type="GO" id="GO:0046274">
    <property type="term" value="P:lignin catabolic process"/>
    <property type="evidence" value="ECO:0007669"/>
    <property type="project" value="UniProtKB-KW"/>
</dbReference>
<keyword evidence="7 14" id="KW-0964">Secreted</keyword>
<proteinExistence type="inferred from homology"/>
<dbReference type="Pfam" id="PF00394">
    <property type="entry name" value="Cu-oxidase"/>
    <property type="match status" value="1"/>
</dbReference>
<dbReference type="InterPro" id="IPR011706">
    <property type="entry name" value="Cu-oxidase_C"/>
</dbReference>
<feature type="domain" description="Plastocyanin-like" evidence="17">
    <location>
        <begin position="37"/>
        <end position="150"/>
    </location>
</feature>
<evidence type="ECO:0000259" key="17">
    <source>
        <dbReference type="Pfam" id="PF07732"/>
    </source>
</evidence>
<feature type="domain" description="Plastocyanin-like" evidence="16">
    <location>
        <begin position="419"/>
        <end position="553"/>
    </location>
</feature>
<dbReference type="InterPro" id="IPR034289">
    <property type="entry name" value="CuRO_3_LCC"/>
</dbReference>
<feature type="domain" description="Plastocyanin-like" evidence="15">
    <location>
        <begin position="163"/>
        <end position="314"/>
    </location>
</feature>
<dbReference type="KEGG" id="sind:105169197"/>
<comment type="cofactor">
    <cofactor evidence="14">
        <name>Cu cation</name>
        <dbReference type="ChEBI" id="CHEBI:23378"/>
    </cofactor>
    <text evidence="14">Binds 4 Cu cations per monomer.</text>
</comment>
<evidence type="ECO:0000256" key="11">
    <source>
        <dbReference type="ARBA" id="ARBA00023008"/>
    </source>
</evidence>
<evidence type="ECO:0000256" key="1">
    <source>
        <dbReference type="ARBA" id="ARBA00000349"/>
    </source>
</evidence>
<evidence type="ECO:0000259" key="16">
    <source>
        <dbReference type="Pfam" id="PF07731"/>
    </source>
</evidence>
<dbReference type="InterPro" id="IPR034288">
    <property type="entry name" value="CuRO_1_LCC"/>
</dbReference>
<dbReference type="InterPro" id="IPR045087">
    <property type="entry name" value="Cu-oxidase_fam"/>
</dbReference>
<dbReference type="EC" id="1.10.3.2" evidence="5 14"/>
<evidence type="ECO:0000256" key="3">
    <source>
        <dbReference type="ARBA" id="ARBA00004271"/>
    </source>
</evidence>
<comment type="similarity">
    <text evidence="4 14">Belongs to the multicopper oxidase family.</text>
</comment>
<dbReference type="InterPro" id="IPR034285">
    <property type="entry name" value="CuRO_2_LCC"/>
</dbReference>
<dbReference type="PANTHER" id="PTHR11709">
    <property type="entry name" value="MULTI-COPPER OXIDASE"/>
    <property type="match status" value="1"/>
</dbReference>
<keyword evidence="9 14" id="KW-0677">Repeat</keyword>
<dbReference type="OrthoDB" id="2121828at2759"/>
<comment type="function">
    <text evidence="2 14">Lignin degradation and detoxification of lignin-derived products.</text>
</comment>
<evidence type="ECO:0000256" key="9">
    <source>
        <dbReference type="ARBA" id="ARBA00022737"/>
    </source>
</evidence>
<gene>
    <name evidence="19" type="primary">LOC105169197</name>
</gene>
<keyword evidence="12" id="KW-0325">Glycoprotein</keyword>
<comment type="subcellular location">
    <subcellularLocation>
        <location evidence="3 14">Secreted</location>
        <location evidence="3 14">Extracellular space</location>
        <location evidence="3 14">Apoplast</location>
    </subcellularLocation>
</comment>
<dbReference type="PROSITE" id="PS00080">
    <property type="entry name" value="MULTICOPPER_OXIDASE2"/>
    <property type="match status" value="1"/>
</dbReference>
<evidence type="ECO:0000256" key="6">
    <source>
        <dbReference type="ARBA" id="ARBA00022523"/>
    </source>
</evidence>
<sequence>MGVNNCPKPAGMLAVVFTLAVLVQSAYGRIHHHRFVVKSSSYTRLCSTKKILTVNGKFPGPTLTASRGDRLIIQFHNKAKYNITLHWHGVRQPRNPWSDGAEYVNQCPIRPGEKFTYNVQLTTEEGTMWWHAHSGWARATVHGMIIVYPKPGTSYPFPKPYAEVPIILGEWWKKNVMDIPGNANKTGGEPILSDAYTINGQPGDLYPCSKQETFRMNVKHGERYLLRIVSAVMDENVFFSVAQHKLTLVGTDGFYTQPFQTDYIMITPGQSMDVLLEADQQSSHLYYMAARAYSSAFGAGFDKTTTTGILQYGRASDHSSSPIFPRLPPYNSTQASTEFSRRLRSLASREHPIDVPLKVDTHLFFTVSVNLIDCRGNSCKGPFGKRFSASLNNVSFVQPSVDILQAYYHHIRGVFEGNFPRNPPVKFDYTGKNLPDNLLTPDFGTRALVLEYNASVELILQGTNVLASDNHPIHLHGYGFYVVGWGFGNFDPEKDPLGYNLVDPPQETTVGIPNNGWVAIRFRADNPGVWFMHCHLERHQSWGMSTIIVVRNGDTAQTRLLPPPHDLPSC</sequence>
<organism evidence="18 19">
    <name type="scientific">Sesamum indicum</name>
    <name type="common">Oriental sesame</name>
    <name type="synonym">Sesamum orientale</name>
    <dbReference type="NCBI Taxonomy" id="4182"/>
    <lineage>
        <taxon>Eukaryota</taxon>
        <taxon>Viridiplantae</taxon>
        <taxon>Streptophyta</taxon>
        <taxon>Embryophyta</taxon>
        <taxon>Tracheophyta</taxon>
        <taxon>Spermatophyta</taxon>
        <taxon>Magnoliopsida</taxon>
        <taxon>eudicotyledons</taxon>
        <taxon>Gunneridae</taxon>
        <taxon>Pentapetalae</taxon>
        <taxon>asterids</taxon>
        <taxon>lamiids</taxon>
        <taxon>Lamiales</taxon>
        <taxon>Pedaliaceae</taxon>
        <taxon>Sesamum</taxon>
    </lineage>
</organism>
<dbReference type="InterPro" id="IPR033138">
    <property type="entry name" value="Cu_oxidase_CS"/>
</dbReference>
<dbReference type="NCBIfam" id="TIGR03389">
    <property type="entry name" value="laccase"/>
    <property type="match status" value="1"/>
</dbReference>
<dbReference type="Proteomes" id="UP000504604">
    <property type="component" value="Linkage group LG8"/>
</dbReference>
<feature type="signal peptide" evidence="14">
    <location>
        <begin position="1"/>
        <end position="28"/>
    </location>
</feature>
<evidence type="ECO:0000256" key="2">
    <source>
        <dbReference type="ARBA" id="ARBA00002075"/>
    </source>
</evidence>
<evidence type="ECO:0000256" key="7">
    <source>
        <dbReference type="ARBA" id="ARBA00022525"/>
    </source>
</evidence>
<dbReference type="Pfam" id="PF07731">
    <property type="entry name" value="Cu-oxidase_2"/>
    <property type="match status" value="1"/>
</dbReference>
<dbReference type="CDD" id="cd13849">
    <property type="entry name" value="CuRO_1_LCC_plant"/>
    <property type="match status" value="1"/>
</dbReference>
<dbReference type="GO" id="GO:0052716">
    <property type="term" value="F:hydroquinone:oxygen oxidoreductase activity"/>
    <property type="evidence" value="ECO:0007669"/>
    <property type="project" value="UniProtKB-EC"/>
</dbReference>
<evidence type="ECO:0000256" key="13">
    <source>
        <dbReference type="ARBA" id="ARBA00023185"/>
    </source>
</evidence>
<evidence type="ECO:0000256" key="10">
    <source>
        <dbReference type="ARBA" id="ARBA00023002"/>
    </source>
</evidence>
<name>A0A6I9U1Y2_SESIN</name>